<evidence type="ECO:0000256" key="3">
    <source>
        <dbReference type="ARBA" id="ARBA00022448"/>
    </source>
</evidence>
<feature type="domain" description="Cation efflux protein cytoplasmic" evidence="12">
    <location>
        <begin position="233"/>
        <end position="306"/>
    </location>
</feature>
<keyword evidence="5" id="KW-0862">Zinc</keyword>
<evidence type="ECO:0000256" key="10">
    <source>
        <dbReference type="SAM" id="Phobius"/>
    </source>
</evidence>
<proteinExistence type="inferred from homology"/>
<dbReference type="GO" id="GO:0005886">
    <property type="term" value="C:plasma membrane"/>
    <property type="evidence" value="ECO:0007669"/>
    <property type="project" value="TreeGrafter"/>
</dbReference>
<feature type="transmembrane region" description="Helical" evidence="10">
    <location>
        <begin position="48"/>
        <end position="68"/>
    </location>
</feature>
<gene>
    <name evidence="13" type="ORF">BJ684DRAFT_1620</name>
</gene>
<keyword evidence="8 10" id="KW-0472">Membrane</keyword>
<dbReference type="EMBL" id="KZ988682">
    <property type="protein sequence ID" value="RKP11741.1"/>
    <property type="molecule type" value="Genomic_DNA"/>
</dbReference>
<evidence type="ECO:0000256" key="6">
    <source>
        <dbReference type="ARBA" id="ARBA00022989"/>
    </source>
</evidence>
<dbReference type="InterPro" id="IPR058533">
    <property type="entry name" value="Cation_efflux_TM"/>
</dbReference>
<accession>A0A4P9Y102</accession>
<dbReference type="InterPro" id="IPR050681">
    <property type="entry name" value="CDF/SLC30A"/>
</dbReference>
<dbReference type="GO" id="GO:0098771">
    <property type="term" value="P:inorganic ion homeostasis"/>
    <property type="evidence" value="ECO:0007669"/>
    <property type="project" value="UniProtKB-ARBA"/>
</dbReference>
<dbReference type="Gene3D" id="1.20.1510.10">
    <property type="entry name" value="Cation efflux protein transmembrane domain"/>
    <property type="match status" value="1"/>
</dbReference>
<feature type="region of interest" description="Disordered" evidence="9">
    <location>
        <begin position="135"/>
        <end position="156"/>
    </location>
</feature>
<evidence type="ECO:0000256" key="7">
    <source>
        <dbReference type="ARBA" id="ARBA00023065"/>
    </source>
</evidence>
<feature type="transmembrane region" description="Helical" evidence="10">
    <location>
        <begin position="109"/>
        <end position="129"/>
    </location>
</feature>
<keyword evidence="14" id="KW-1185">Reference proteome</keyword>
<sequence>AQASKRQLLRVMSLCGFFFLLELAGGYLSGSLAIFSDSFHLLSVRENHVPGIISPYLSLPSPLPAYTFGYHRAEVVGVLFSIFLLWLLTALLVREAWDRLWNPRVVDGMTMLVIASLGLGVNLILALFLHPPHHHHHHHHHSAEEGDHEQGPSLEEGTAHAHSMNINVKAALIHVIGDLCFSLGILISSIVIVVDPTKTFIDPLCTFIFSAIVIATTIGLVRDAVHVLMEASPRGMNVSMVEEAMGKVSGVIGIHSLHIWSLTMNKAALMAHVEAQGGEGGDRILSEMSDLLDVQFGIRHVTLQLE</sequence>
<dbReference type="NCBIfam" id="TIGR01297">
    <property type="entry name" value="CDF"/>
    <property type="match status" value="1"/>
</dbReference>
<evidence type="ECO:0000256" key="8">
    <source>
        <dbReference type="ARBA" id="ARBA00023136"/>
    </source>
</evidence>
<dbReference type="InterPro" id="IPR027469">
    <property type="entry name" value="Cation_efflux_TMD_sf"/>
</dbReference>
<feature type="non-terminal residue" evidence="13">
    <location>
        <position position="306"/>
    </location>
</feature>
<evidence type="ECO:0000259" key="11">
    <source>
        <dbReference type="Pfam" id="PF01545"/>
    </source>
</evidence>
<feature type="transmembrane region" description="Helical" evidence="10">
    <location>
        <begin position="171"/>
        <end position="194"/>
    </location>
</feature>
<dbReference type="GO" id="GO:0030003">
    <property type="term" value="P:intracellular monoatomic cation homeostasis"/>
    <property type="evidence" value="ECO:0007669"/>
    <property type="project" value="UniProtKB-ARBA"/>
</dbReference>
<organism evidence="13 14">
    <name type="scientific">Piptocephalis cylindrospora</name>
    <dbReference type="NCBI Taxonomy" id="1907219"/>
    <lineage>
        <taxon>Eukaryota</taxon>
        <taxon>Fungi</taxon>
        <taxon>Fungi incertae sedis</taxon>
        <taxon>Zoopagomycota</taxon>
        <taxon>Zoopagomycotina</taxon>
        <taxon>Zoopagomycetes</taxon>
        <taxon>Zoopagales</taxon>
        <taxon>Piptocephalidaceae</taxon>
        <taxon>Piptocephalis</taxon>
    </lineage>
</organism>
<feature type="transmembrane region" description="Helical" evidence="10">
    <location>
        <begin position="200"/>
        <end position="221"/>
    </location>
</feature>
<dbReference type="Pfam" id="PF01545">
    <property type="entry name" value="Cation_efflux"/>
    <property type="match status" value="1"/>
</dbReference>
<dbReference type="OrthoDB" id="9944568at2759"/>
<dbReference type="InterPro" id="IPR027470">
    <property type="entry name" value="Cation_efflux_CTD"/>
</dbReference>
<keyword evidence="7" id="KW-0406">Ion transport</keyword>
<feature type="non-terminal residue" evidence="13">
    <location>
        <position position="1"/>
    </location>
</feature>
<comment type="subcellular location">
    <subcellularLocation>
        <location evidence="1">Membrane</location>
        <topology evidence="1">Multi-pass membrane protein</topology>
    </subcellularLocation>
</comment>
<keyword evidence="6 10" id="KW-1133">Transmembrane helix</keyword>
<dbReference type="Proteomes" id="UP000267251">
    <property type="component" value="Unassembled WGS sequence"/>
</dbReference>
<keyword evidence="3" id="KW-0813">Transport</keyword>
<evidence type="ECO:0000256" key="1">
    <source>
        <dbReference type="ARBA" id="ARBA00004141"/>
    </source>
</evidence>
<dbReference type="SUPFAM" id="SSF161111">
    <property type="entry name" value="Cation efflux protein transmembrane domain-like"/>
    <property type="match status" value="1"/>
</dbReference>
<keyword evidence="5" id="KW-0864">Zinc transport</keyword>
<name>A0A4P9Y102_9FUNG</name>
<evidence type="ECO:0000256" key="4">
    <source>
        <dbReference type="ARBA" id="ARBA00022692"/>
    </source>
</evidence>
<evidence type="ECO:0000259" key="12">
    <source>
        <dbReference type="Pfam" id="PF16916"/>
    </source>
</evidence>
<dbReference type="GO" id="GO:0005385">
    <property type="term" value="F:zinc ion transmembrane transporter activity"/>
    <property type="evidence" value="ECO:0007669"/>
    <property type="project" value="TreeGrafter"/>
</dbReference>
<evidence type="ECO:0000256" key="9">
    <source>
        <dbReference type="SAM" id="MobiDB-lite"/>
    </source>
</evidence>
<evidence type="ECO:0000256" key="5">
    <source>
        <dbReference type="ARBA" id="ARBA00022906"/>
    </source>
</evidence>
<feature type="transmembrane region" description="Helical" evidence="10">
    <location>
        <begin position="75"/>
        <end position="97"/>
    </location>
</feature>
<dbReference type="PANTHER" id="PTHR11562">
    <property type="entry name" value="CATION EFFLUX PROTEIN/ ZINC TRANSPORTER"/>
    <property type="match status" value="1"/>
</dbReference>
<dbReference type="InterPro" id="IPR002524">
    <property type="entry name" value="Cation_efflux"/>
</dbReference>
<feature type="domain" description="Cation efflux protein transmembrane" evidence="11">
    <location>
        <begin position="11"/>
        <end position="229"/>
    </location>
</feature>
<comment type="similarity">
    <text evidence="2">Belongs to the cation diffusion facilitator (CDF) transporter (TC 2.A.4) family. SLC30A subfamily.</text>
</comment>
<evidence type="ECO:0000256" key="2">
    <source>
        <dbReference type="ARBA" id="ARBA00008873"/>
    </source>
</evidence>
<dbReference type="PANTHER" id="PTHR11562:SF17">
    <property type="entry name" value="RE54080P-RELATED"/>
    <property type="match status" value="1"/>
</dbReference>
<dbReference type="Pfam" id="PF16916">
    <property type="entry name" value="ZT_dimer"/>
    <property type="match status" value="1"/>
</dbReference>
<protein>
    <submittedName>
        <fullName evidence="13">Cation efflux protein</fullName>
    </submittedName>
</protein>
<evidence type="ECO:0000313" key="14">
    <source>
        <dbReference type="Proteomes" id="UP000267251"/>
    </source>
</evidence>
<dbReference type="AlphaFoldDB" id="A0A4P9Y102"/>
<keyword evidence="4 10" id="KW-0812">Transmembrane</keyword>
<reference evidence="14" key="1">
    <citation type="journal article" date="2018" name="Nat. Microbiol.">
        <title>Leveraging single-cell genomics to expand the fungal tree of life.</title>
        <authorList>
            <person name="Ahrendt S.R."/>
            <person name="Quandt C.A."/>
            <person name="Ciobanu D."/>
            <person name="Clum A."/>
            <person name="Salamov A."/>
            <person name="Andreopoulos B."/>
            <person name="Cheng J.F."/>
            <person name="Woyke T."/>
            <person name="Pelin A."/>
            <person name="Henrissat B."/>
            <person name="Reynolds N.K."/>
            <person name="Benny G.L."/>
            <person name="Smith M.E."/>
            <person name="James T.Y."/>
            <person name="Grigoriev I.V."/>
        </authorList>
    </citation>
    <scope>NUCLEOTIDE SEQUENCE [LARGE SCALE GENOMIC DNA]</scope>
</reference>
<feature type="transmembrane region" description="Helical" evidence="10">
    <location>
        <begin position="12"/>
        <end position="36"/>
    </location>
</feature>
<evidence type="ECO:0000313" key="13">
    <source>
        <dbReference type="EMBL" id="RKP11741.1"/>
    </source>
</evidence>